<accession>D2NQJ9</accession>
<sequence>MNTRREHLAQTPRPKARAQQHELSSPAKPRREPGRTLCPGHQVLDGAAALRRNLVGAITEGHSHGYAVLFRVEQAGRSEQLVHCFVVHTLNGAGVDAEHCSAGHHVAQGNVGLLGGPVEERTVAFQDLHVVLLEVAVAFECGLHLLFGEVAAFEGAAHPRGVVAQALLRQQYDQVACVIEGTDHAPCDRLELFAQFGVLDDQELPRLGADGAGRQARKFEDCGEVFVADAAVGVVGAGCAAAGENFEGFFAGYGHGFILYTRVSVPRHVIPAAGAGGLIVSHYAQSTYARSSQARRV</sequence>
<evidence type="ECO:0000313" key="3">
    <source>
        <dbReference type="Proteomes" id="UP000001883"/>
    </source>
</evidence>
<evidence type="ECO:0000313" key="2">
    <source>
        <dbReference type="EMBL" id="BAI63925.1"/>
    </source>
</evidence>
<dbReference type="GO" id="GO:0016740">
    <property type="term" value="F:transferase activity"/>
    <property type="evidence" value="ECO:0007669"/>
    <property type="project" value="UniProtKB-KW"/>
</dbReference>
<organism evidence="2 3">
    <name type="scientific">Rothia mucilaginosa (strain DY-18)</name>
    <name type="common">Stomatococcus mucilaginosus</name>
    <dbReference type="NCBI Taxonomy" id="680646"/>
    <lineage>
        <taxon>Bacteria</taxon>
        <taxon>Bacillati</taxon>
        <taxon>Actinomycetota</taxon>
        <taxon>Actinomycetes</taxon>
        <taxon>Micrococcales</taxon>
        <taxon>Micrococcaceae</taxon>
        <taxon>Rothia</taxon>
    </lineage>
</organism>
<reference evidence="2 3" key="2">
    <citation type="journal article" date="2010" name="J Osaka Dent Univ">
        <title>Isolation and identification of Rothia mucilaginosa from persistent apical periodontitis lesions.</title>
        <authorList>
            <person name="Yamane K."/>
            <person name="Yoshida M."/>
            <person name="Fujihira T."/>
            <person name="Baba T."/>
            <person name="Tsuji N."/>
            <person name="Hayashi H."/>
            <person name="Sugimori C."/>
            <person name="Yamanaka T."/>
            <person name="Mashimo C."/>
            <person name="Nambu T."/>
            <person name="Kawai H."/>
            <person name="Fukushima H."/>
        </authorList>
    </citation>
    <scope>NUCLEOTIDE SEQUENCE [LARGE SCALE GENOMIC DNA]</scope>
    <source>
        <strain evidence="2 3">DY-18</strain>
    </source>
</reference>
<dbReference type="Proteomes" id="UP000001883">
    <property type="component" value="Chromosome"/>
</dbReference>
<dbReference type="AlphaFoldDB" id="D2NQJ9"/>
<dbReference type="EMBL" id="AP011540">
    <property type="protein sequence ID" value="BAI63925.1"/>
    <property type="molecule type" value="Genomic_DNA"/>
</dbReference>
<feature type="region of interest" description="Disordered" evidence="1">
    <location>
        <begin position="1"/>
        <end position="36"/>
    </location>
</feature>
<keyword evidence="3" id="KW-1185">Reference proteome</keyword>
<dbReference type="KEGG" id="rmu:RMDY18_00930"/>
<protein>
    <submittedName>
        <fullName evidence="2">Gamma-glutamyltransferase</fullName>
    </submittedName>
</protein>
<name>D2NQJ9_ROTMD</name>
<proteinExistence type="predicted"/>
<reference evidence="2 3" key="3">
    <citation type="journal article" date="2010" name="Sequencing">
        <title>Complete Genome Sequence of Rothia mucilaginosa DY-18: A Clinical Isolate with Dense Meshwork-Like Structures from a Persistent Apical Periodontitis Lesion.</title>
        <authorList>
            <person name="Yamane K."/>
            <person name="Nambu T."/>
            <person name="Yamanaka T."/>
            <person name="Mashimo C."/>
            <person name="Sugimori C."/>
            <person name="Leung K.-P."/>
            <person name="Fukushima H."/>
        </authorList>
    </citation>
    <scope>NUCLEOTIDE SEQUENCE [LARGE SCALE GENOMIC DNA]</scope>
    <source>
        <strain evidence="2 3">DY-18</strain>
    </source>
</reference>
<gene>
    <name evidence="2" type="ordered locus">RMDY18_00930</name>
</gene>
<reference evidence="3" key="1">
    <citation type="submission" date="2009-07" db="EMBL/GenBank/DDBJ databases">
        <title>Complete genome sequence of Rothia mucilaginosa DJ.</title>
        <authorList>
            <person name="Yamane K."/>
            <person name="Nambu T."/>
            <person name="Mashimo C."/>
            <person name="Sugimori C."/>
            <person name="Yamanaka T."/>
            <person name="Leung K."/>
            <person name="Fukushima H."/>
        </authorList>
    </citation>
    <scope>NUCLEOTIDE SEQUENCE [LARGE SCALE GENOMIC DNA]</scope>
    <source>
        <strain evidence="3">DY-18</strain>
    </source>
</reference>
<dbReference type="HOGENOM" id="CLU_936522_0_0_11"/>
<keyword evidence="2" id="KW-0808">Transferase</keyword>
<evidence type="ECO:0000256" key="1">
    <source>
        <dbReference type="SAM" id="MobiDB-lite"/>
    </source>
</evidence>